<evidence type="ECO:0000313" key="1">
    <source>
        <dbReference type="EMBL" id="KPQ11290.1"/>
    </source>
</evidence>
<evidence type="ECO:0008006" key="3">
    <source>
        <dbReference type="Google" id="ProtNLM"/>
    </source>
</evidence>
<dbReference type="AlphaFoldDB" id="A0A0N8KEG7"/>
<reference evidence="1 2" key="1">
    <citation type="submission" date="2015-09" db="EMBL/GenBank/DDBJ databases">
        <title>Identification and resolution of microdiversity through metagenomic sequencing of parallel consortia.</title>
        <authorList>
            <person name="Nelson W.C."/>
            <person name="Romine M.F."/>
            <person name="Lindemann S.R."/>
        </authorList>
    </citation>
    <scope>NUCLEOTIDE SEQUENCE [LARGE SCALE GENOMIC DNA]</scope>
    <source>
        <strain evidence="1">HL-49</strain>
    </source>
</reference>
<dbReference type="PATRIC" id="fig|1305737.6.peg.30"/>
<proteinExistence type="predicted"/>
<dbReference type="STRING" id="1305737.GCA_000526355_01132"/>
<evidence type="ECO:0000313" key="2">
    <source>
        <dbReference type="Proteomes" id="UP000050421"/>
    </source>
</evidence>
<dbReference type="Proteomes" id="UP000050421">
    <property type="component" value="Unassembled WGS sequence"/>
</dbReference>
<organism evidence="1 2">
    <name type="scientific">Algoriphagus marincola HL-49</name>
    <dbReference type="NCBI Taxonomy" id="1305737"/>
    <lineage>
        <taxon>Bacteria</taxon>
        <taxon>Pseudomonadati</taxon>
        <taxon>Bacteroidota</taxon>
        <taxon>Cytophagia</taxon>
        <taxon>Cytophagales</taxon>
        <taxon>Cyclobacteriaceae</taxon>
        <taxon>Algoriphagus</taxon>
    </lineage>
</organism>
<dbReference type="OrthoDB" id="328886at2"/>
<dbReference type="EMBL" id="LJXT01000123">
    <property type="protein sequence ID" value="KPQ11290.1"/>
    <property type="molecule type" value="Genomic_DNA"/>
</dbReference>
<sequence length="131" mass="15126">MFTVKKIKAPVHIYFITQYPFPAGISKAWLELESYISERAGIKFYGVFDGQQYLAGCDSPNKLSVSRESLQEYIIPAGTYLAHTIHNWQDKKELIALTFQRMEEEPGCDKDSEDIEFYRSNTELVCLKSMK</sequence>
<comment type="caution">
    <text evidence="1">The sequence shown here is derived from an EMBL/GenBank/DDBJ whole genome shotgun (WGS) entry which is preliminary data.</text>
</comment>
<gene>
    <name evidence="1" type="ORF">HLUCCX10_15325</name>
</gene>
<name>A0A0N8KEG7_9BACT</name>
<accession>A0A0N8KEG7</accession>
<protein>
    <recommendedName>
        <fullName evidence="3">GyrI-like small molecule binding domain-containing protein</fullName>
    </recommendedName>
</protein>